<keyword evidence="3 7" id="KW-0312">Gluconeogenesis</keyword>
<keyword evidence="5 7" id="KW-0324">Glycolysis</keyword>
<name>A0A521BIQ1_9BACT</name>
<dbReference type="GO" id="GO:0005829">
    <property type="term" value="C:cytosol"/>
    <property type="evidence" value="ECO:0007669"/>
    <property type="project" value="TreeGrafter"/>
</dbReference>
<dbReference type="InterPro" id="IPR035990">
    <property type="entry name" value="TIM_sf"/>
</dbReference>
<evidence type="ECO:0000256" key="8">
    <source>
        <dbReference type="RuleBase" id="RU363013"/>
    </source>
</evidence>
<dbReference type="Gene3D" id="3.20.20.70">
    <property type="entry name" value="Aldolase class I"/>
    <property type="match status" value="1"/>
</dbReference>
<comment type="catalytic activity">
    <reaction evidence="7 8">
        <text>D-glyceraldehyde 3-phosphate = dihydroxyacetone phosphate</text>
        <dbReference type="Rhea" id="RHEA:18585"/>
        <dbReference type="ChEBI" id="CHEBI:57642"/>
        <dbReference type="ChEBI" id="CHEBI:59776"/>
        <dbReference type="EC" id="5.3.1.1"/>
    </reaction>
</comment>
<dbReference type="EC" id="5.3.1.1" evidence="7 8"/>
<evidence type="ECO:0000256" key="3">
    <source>
        <dbReference type="ARBA" id="ARBA00022432"/>
    </source>
</evidence>
<sequence length="251" mass="27842">MRRLLIAGNWKMNKTVPEALSLVRELKKLVSDVNDRDILVCPPFTALYPVGKELKGSNILLGAQNMFYEEKGAFTGEISPIMLKDVGASYVILGHSERRHIFGETDDLINKKVISAAKHGLTPILCVGELLEERERGETEVVVERQVREGLKGLSRESEFVIAYEPVWAIGTGKTATPEQAQEVHKFIRGLLSEIFDSEKAKRVRILYGGSVKPENAKSLLEMSDIDGALVGGASLKAESFSKIVKFDREE</sequence>
<evidence type="ECO:0000256" key="6">
    <source>
        <dbReference type="ARBA" id="ARBA00023235"/>
    </source>
</evidence>
<feature type="binding site" evidence="7">
    <location>
        <position position="171"/>
    </location>
    <ligand>
        <name>substrate</name>
    </ligand>
</feature>
<dbReference type="InterPro" id="IPR013785">
    <property type="entry name" value="Aldolase_TIM"/>
</dbReference>
<keyword evidence="10" id="KW-1185">Reference proteome</keyword>
<comment type="subcellular location">
    <subcellularLocation>
        <location evidence="7 8">Cytoplasm</location>
    </subcellularLocation>
</comment>
<reference evidence="9 10" key="1">
    <citation type="submission" date="2017-05" db="EMBL/GenBank/DDBJ databases">
        <authorList>
            <person name="Varghese N."/>
            <person name="Submissions S."/>
        </authorList>
    </citation>
    <scope>NUCLEOTIDE SEQUENCE [LARGE SCALE GENOMIC DNA]</scope>
    <source>
        <strain evidence="9 10">DSM 16304</strain>
    </source>
</reference>
<dbReference type="PANTHER" id="PTHR21139:SF42">
    <property type="entry name" value="TRIOSEPHOSPHATE ISOMERASE"/>
    <property type="match status" value="1"/>
</dbReference>
<dbReference type="RefSeq" id="WP_142934515.1">
    <property type="nucleotide sequence ID" value="NZ_FXTM01000005.1"/>
</dbReference>
<dbReference type="GO" id="GO:0006094">
    <property type="term" value="P:gluconeogenesis"/>
    <property type="evidence" value="ECO:0007669"/>
    <property type="project" value="UniProtKB-UniRule"/>
</dbReference>
<dbReference type="GO" id="GO:0004807">
    <property type="term" value="F:triose-phosphate isomerase activity"/>
    <property type="evidence" value="ECO:0007669"/>
    <property type="project" value="UniProtKB-UniRule"/>
</dbReference>
<dbReference type="UniPathway" id="UPA00138"/>
<dbReference type="UniPathway" id="UPA00109">
    <property type="reaction ID" value="UER00189"/>
</dbReference>
<dbReference type="OrthoDB" id="9809429at2"/>
<feature type="active site" description="Proton acceptor" evidence="7">
    <location>
        <position position="165"/>
    </location>
</feature>
<comment type="pathway">
    <text evidence="7 8">Carbohydrate biosynthesis; gluconeogenesis.</text>
</comment>
<dbReference type="GO" id="GO:0019563">
    <property type="term" value="P:glycerol catabolic process"/>
    <property type="evidence" value="ECO:0007669"/>
    <property type="project" value="TreeGrafter"/>
</dbReference>
<dbReference type="PROSITE" id="PS00171">
    <property type="entry name" value="TIM_1"/>
    <property type="match status" value="1"/>
</dbReference>
<keyword evidence="6 7" id="KW-0413">Isomerase</keyword>
<dbReference type="FunFam" id="3.20.20.70:FF:000016">
    <property type="entry name" value="Triosephosphate isomerase"/>
    <property type="match status" value="1"/>
</dbReference>
<organism evidence="9 10">
    <name type="scientific">Balnearium lithotrophicum</name>
    <dbReference type="NCBI Taxonomy" id="223788"/>
    <lineage>
        <taxon>Bacteria</taxon>
        <taxon>Pseudomonadati</taxon>
        <taxon>Aquificota</taxon>
        <taxon>Aquificia</taxon>
        <taxon>Desulfurobacteriales</taxon>
        <taxon>Desulfurobacteriaceae</taxon>
        <taxon>Balnearium</taxon>
    </lineage>
</organism>
<feature type="binding site" evidence="7">
    <location>
        <begin position="232"/>
        <end position="233"/>
    </location>
    <ligand>
        <name>substrate</name>
    </ligand>
</feature>
<protein>
    <recommendedName>
        <fullName evidence="7 8">Triosephosphate isomerase</fullName>
        <shortName evidence="7">TIM</shortName>
        <shortName evidence="7">TPI</shortName>
        <ecNumber evidence="7 8">5.3.1.1</ecNumber>
    </recommendedName>
    <alternativeName>
        <fullName evidence="7">Triose-phosphate isomerase</fullName>
    </alternativeName>
</protein>
<evidence type="ECO:0000313" key="10">
    <source>
        <dbReference type="Proteomes" id="UP000317315"/>
    </source>
</evidence>
<feature type="binding site" evidence="7">
    <location>
        <begin position="9"/>
        <end position="11"/>
    </location>
    <ligand>
        <name>substrate</name>
    </ligand>
</feature>
<gene>
    <name evidence="7" type="primary">tpiA</name>
    <name evidence="9" type="ORF">SAMN06269117_10592</name>
</gene>
<comment type="function">
    <text evidence="7">Involved in the gluconeogenesis. Catalyzes stereospecifically the conversion of dihydroxyacetone phosphate (DHAP) to D-glyceraldehyde-3-phosphate (G3P).</text>
</comment>
<proteinExistence type="inferred from homology"/>
<evidence type="ECO:0000256" key="7">
    <source>
        <dbReference type="HAMAP-Rule" id="MF_00147"/>
    </source>
</evidence>
<dbReference type="EMBL" id="FXTM01000005">
    <property type="protein sequence ID" value="SMO46972.1"/>
    <property type="molecule type" value="Genomic_DNA"/>
</dbReference>
<evidence type="ECO:0000313" key="9">
    <source>
        <dbReference type="EMBL" id="SMO46972.1"/>
    </source>
</evidence>
<feature type="active site" description="Electrophile" evidence="7">
    <location>
        <position position="95"/>
    </location>
</feature>
<dbReference type="InterPro" id="IPR000652">
    <property type="entry name" value="Triosephosphate_isomerase"/>
</dbReference>
<feature type="binding site" evidence="7">
    <location>
        <position position="211"/>
    </location>
    <ligand>
        <name>substrate</name>
    </ligand>
</feature>
<dbReference type="NCBIfam" id="TIGR00419">
    <property type="entry name" value="tim"/>
    <property type="match status" value="1"/>
</dbReference>
<evidence type="ECO:0000256" key="1">
    <source>
        <dbReference type="ARBA" id="ARBA00004680"/>
    </source>
</evidence>
<dbReference type="Proteomes" id="UP000317315">
    <property type="component" value="Unassembled WGS sequence"/>
</dbReference>
<dbReference type="SUPFAM" id="SSF51351">
    <property type="entry name" value="Triosephosphate isomerase (TIM)"/>
    <property type="match status" value="1"/>
</dbReference>
<dbReference type="InterPro" id="IPR020861">
    <property type="entry name" value="Triosephosphate_isomerase_AS"/>
</dbReference>
<accession>A0A521BIQ1</accession>
<comment type="similarity">
    <text evidence="2 7 8">Belongs to the triosephosphate isomerase family.</text>
</comment>
<dbReference type="Pfam" id="PF00121">
    <property type="entry name" value="TIM"/>
    <property type="match status" value="1"/>
</dbReference>
<dbReference type="HAMAP" id="MF_00147_B">
    <property type="entry name" value="TIM_B"/>
    <property type="match status" value="1"/>
</dbReference>
<dbReference type="CDD" id="cd00311">
    <property type="entry name" value="TIM"/>
    <property type="match status" value="1"/>
</dbReference>
<comment type="subunit">
    <text evidence="7 8">Homodimer.</text>
</comment>
<evidence type="ECO:0000256" key="2">
    <source>
        <dbReference type="ARBA" id="ARBA00007422"/>
    </source>
</evidence>
<evidence type="ECO:0000256" key="4">
    <source>
        <dbReference type="ARBA" id="ARBA00022490"/>
    </source>
</evidence>
<dbReference type="InterPro" id="IPR022896">
    <property type="entry name" value="TrioseP_Isoase_bac/euk"/>
</dbReference>
<dbReference type="PANTHER" id="PTHR21139">
    <property type="entry name" value="TRIOSEPHOSPHATE ISOMERASE"/>
    <property type="match status" value="1"/>
</dbReference>
<comment type="pathway">
    <text evidence="1 7 8">Carbohydrate degradation; glycolysis; D-glyceraldehyde 3-phosphate from glycerone phosphate: step 1/1.</text>
</comment>
<dbReference type="PROSITE" id="PS51440">
    <property type="entry name" value="TIM_2"/>
    <property type="match status" value="1"/>
</dbReference>
<keyword evidence="4 7" id="KW-0963">Cytoplasm</keyword>
<dbReference type="GO" id="GO:0046166">
    <property type="term" value="P:glyceraldehyde-3-phosphate biosynthetic process"/>
    <property type="evidence" value="ECO:0007669"/>
    <property type="project" value="TreeGrafter"/>
</dbReference>
<dbReference type="GO" id="GO:0006096">
    <property type="term" value="P:glycolytic process"/>
    <property type="evidence" value="ECO:0007669"/>
    <property type="project" value="UniProtKB-UniRule"/>
</dbReference>
<dbReference type="AlphaFoldDB" id="A0A521BIQ1"/>
<evidence type="ECO:0000256" key="5">
    <source>
        <dbReference type="ARBA" id="ARBA00023152"/>
    </source>
</evidence>